<sequence>MYTAIQSQGYEVTAAIEARIQQQVTRALNRFGEDVLAVDIFLSDVNGPRGGDDKKVLMRASLRGLPPISVSTAHRDIYVAIGRNAKRMQRAVRRALRKSKRIEPRRVLGFRRLVIDAIPN</sequence>
<dbReference type="Gene3D" id="3.30.160.100">
    <property type="entry name" value="Ribosome hibernation promotion factor-like"/>
    <property type="match status" value="1"/>
</dbReference>
<protein>
    <submittedName>
        <fullName evidence="1">Uncharacterized protein</fullName>
    </submittedName>
</protein>
<gene>
    <name evidence="1" type="ORF">E2F43_15780</name>
</gene>
<reference evidence="1 2" key="1">
    <citation type="submission" date="2019-03" db="EMBL/GenBank/DDBJ databases">
        <title>Seongchinamella monodicae gen. nov., sp. nov., a novel member of the Gammaproteobacteria isolated from a tidal mudflat of beach.</title>
        <authorList>
            <person name="Yang H.G."/>
            <person name="Kang J.W."/>
            <person name="Lee S.D."/>
        </authorList>
    </citation>
    <scope>NUCLEOTIDE SEQUENCE [LARGE SCALE GENOMIC DNA]</scope>
    <source>
        <strain evidence="1 2">GH4-78</strain>
    </source>
</reference>
<comment type="caution">
    <text evidence="1">The sequence shown here is derived from an EMBL/GenBank/DDBJ whole genome shotgun (WGS) entry which is preliminary data.</text>
</comment>
<name>A0A4R5LNA4_9GAMM</name>
<keyword evidence="2" id="KW-1185">Reference proteome</keyword>
<proteinExistence type="predicted"/>
<dbReference type="Pfam" id="PF02482">
    <property type="entry name" value="Ribosomal_S30AE"/>
    <property type="match status" value="1"/>
</dbReference>
<dbReference type="SUPFAM" id="SSF69754">
    <property type="entry name" value="Ribosome binding protein Y (YfiA homologue)"/>
    <property type="match status" value="1"/>
</dbReference>
<dbReference type="OrthoDB" id="121633at2"/>
<evidence type="ECO:0000313" key="1">
    <source>
        <dbReference type="EMBL" id="TDG11829.1"/>
    </source>
</evidence>
<dbReference type="Proteomes" id="UP000295554">
    <property type="component" value="Unassembled WGS sequence"/>
</dbReference>
<dbReference type="AlphaFoldDB" id="A0A4R5LNA4"/>
<accession>A0A4R5LNA4</accession>
<dbReference type="EMBL" id="SMSE01000004">
    <property type="protein sequence ID" value="TDG11829.1"/>
    <property type="molecule type" value="Genomic_DNA"/>
</dbReference>
<dbReference type="InterPro" id="IPR003489">
    <property type="entry name" value="RHF/RaiA"/>
</dbReference>
<organism evidence="1 2">
    <name type="scientific">Seongchinamella unica</name>
    <dbReference type="NCBI Taxonomy" id="2547392"/>
    <lineage>
        <taxon>Bacteria</taxon>
        <taxon>Pseudomonadati</taxon>
        <taxon>Pseudomonadota</taxon>
        <taxon>Gammaproteobacteria</taxon>
        <taxon>Cellvibrionales</taxon>
        <taxon>Halieaceae</taxon>
        <taxon>Seongchinamella</taxon>
    </lineage>
</organism>
<evidence type="ECO:0000313" key="2">
    <source>
        <dbReference type="Proteomes" id="UP000295554"/>
    </source>
</evidence>
<dbReference type="InterPro" id="IPR036567">
    <property type="entry name" value="RHF-like"/>
</dbReference>
<dbReference type="RefSeq" id="WP_133214449.1">
    <property type="nucleotide sequence ID" value="NZ_SMSE01000004.1"/>
</dbReference>